<dbReference type="InterPro" id="IPR050736">
    <property type="entry name" value="Sensor_HK_Regulatory"/>
</dbReference>
<dbReference type="KEGG" id="anr:Ana3638_24410"/>
<dbReference type="PANTHER" id="PTHR43711:SF1">
    <property type="entry name" value="HISTIDINE KINASE 1"/>
    <property type="match status" value="1"/>
</dbReference>
<evidence type="ECO:0000256" key="6">
    <source>
        <dbReference type="ARBA" id="ARBA00023012"/>
    </source>
</evidence>
<keyword evidence="6" id="KW-0902">Two-component regulatory system</keyword>
<dbReference type="SUPFAM" id="SSF47384">
    <property type="entry name" value="Homodimeric domain of signal transducing histidine kinase"/>
    <property type="match status" value="1"/>
</dbReference>
<dbReference type="InterPro" id="IPR003594">
    <property type="entry name" value="HATPase_dom"/>
</dbReference>
<keyword evidence="5 8" id="KW-0418">Kinase</keyword>
<dbReference type="SUPFAM" id="SSF55874">
    <property type="entry name" value="ATPase domain of HSP90 chaperone/DNA topoisomerase II/histidine kinase"/>
    <property type="match status" value="1"/>
</dbReference>
<dbReference type="SMART" id="SM00388">
    <property type="entry name" value="HisKA"/>
    <property type="match status" value="1"/>
</dbReference>
<keyword evidence="9" id="KW-1185">Reference proteome</keyword>
<reference evidence="8 9" key="1">
    <citation type="submission" date="2020-01" db="EMBL/GenBank/DDBJ databases">
        <title>Genome analysis of Anaerocolumna sp. CBA3638.</title>
        <authorList>
            <person name="Kim J."/>
            <person name="Roh S.W."/>
        </authorList>
    </citation>
    <scope>NUCLEOTIDE SEQUENCE [LARGE SCALE GENOMIC DNA]</scope>
    <source>
        <strain evidence="8 9">CBA3638</strain>
    </source>
</reference>
<dbReference type="GO" id="GO:0000155">
    <property type="term" value="F:phosphorelay sensor kinase activity"/>
    <property type="evidence" value="ECO:0007669"/>
    <property type="project" value="InterPro"/>
</dbReference>
<dbReference type="AlphaFoldDB" id="A0A6P1TV80"/>
<dbReference type="EC" id="2.7.13.3" evidence="2"/>
<evidence type="ECO:0000256" key="3">
    <source>
        <dbReference type="ARBA" id="ARBA00022553"/>
    </source>
</evidence>
<dbReference type="EMBL" id="CP048000">
    <property type="protein sequence ID" value="QHQ63891.1"/>
    <property type="molecule type" value="Genomic_DNA"/>
</dbReference>
<dbReference type="InterPro" id="IPR003661">
    <property type="entry name" value="HisK_dim/P_dom"/>
</dbReference>
<keyword evidence="3" id="KW-0597">Phosphoprotein</keyword>
<accession>A0A6P1TV80</accession>
<dbReference type="PRINTS" id="PR00344">
    <property type="entry name" value="BCTRLSENSOR"/>
</dbReference>
<dbReference type="InterPro" id="IPR005467">
    <property type="entry name" value="His_kinase_dom"/>
</dbReference>
<evidence type="ECO:0000259" key="7">
    <source>
        <dbReference type="PROSITE" id="PS50109"/>
    </source>
</evidence>
<dbReference type="InterPro" id="IPR004358">
    <property type="entry name" value="Sig_transdc_His_kin-like_C"/>
</dbReference>
<evidence type="ECO:0000313" key="8">
    <source>
        <dbReference type="EMBL" id="QHQ63891.1"/>
    </source>
</evidence>
<comment type="catalytic activity">
    <reaction evidence="1">
        <text>ATP + protein L-histidine = ADP + protein N-phospho-L-histidine.</text>
        <dbReference type="EC" id="2.7.13.3"/>
    </reaction>
</comment>
<dbReference type="PROSITE" id="PS50109">
    <property type="entry name" value="HIS_KIN"/>
    <property type="match status" value="1"/>
</dbReference>
<name>A0A6P1TV80_9FIRM</name>
<dbReference type="InterPro" id="IPR036890">
    <property type="entry name" value="HATPase_C_sf"/>
</dbReference>
<feature type="domain" description="Histidine kinase" evidence="7">
    <location>
        <begin position="54"/>
        <end position="298"/>
    </location>
</feature>
<sequence>MLDAAINGSFTENTYDESKLSALEAKLNRYLCLCAVSSKNLAEEKNKIKSLISDISHQTKTPLSNILLYTELLLEKAIRIEKYNNLQVEAGVKGKPEAAGTKLEETVYGEIPDSIDINCVRQIYAQAEKLNFLISVLVKTSRLETGIISVSTMKNSIQGLIKAAVTDISQKAAGKDIHITSCHKDGTASFDMKWSTEAIYNILDNAVKYMKPGGTITITAIPYEMFYRIDITDTGIGIAEEEQNKIFARFYRSKEVNQYEGVGIGLYLAREIISLQGGYIKVKSRIGEGSTFSVFLPI</sequence>
<gene>
    <name evidence="8" type="ORF">Ana3638_24410</name>
</gene>
<dbReference type="Pfam" id="PF02518">
    <property type="entry name" value="HATPase_c"/>
    <property type="match status" value="1"/>
</dbReference>
<dbReference type="SMART" id="SM00387">
    <property type="entry name" value="HATPase_c"/>
    <property type="match status" value="1"/>
</dbReference>
<evidence type="ECO:0000256" key="5">
    <source>
        <dbReference type="ARBA" id="ARBA00022777"/>
    </source>
</evidence>
<dbReference type="CDD" id="cd00082">
    <property type="entry name" value="HisKA"/>
    <property type="match status" value="1"/>
</dbReference>
<evidence type="ECO:0000256" key="2">
    <source>
        <dbReference type="ARBA" id="ARBA00012438"/>
    </source>
</evidence>
<dbReference type="Gene3D" id="1.10.287.130">
    <property type="match status" value="1"/>
</dbReference>
<dbReference type="Gene3D" id="3.30.565.10">
    <property type="entry name" value="Histidine kinase-like ATPase, C-terminal domain"/>
    <property type="match status" value="1"/>
</dbReference>
<proteinExistence type="predicted"/>
<dbReference type="Proteomes" id="UP000464314">
    <property type="component" value="Chromosome"/>
</dbReference>
<evidence type="ECO:0000256" key="1">
    <source>
        <dbReference type="ARBA" id="ARBA00000085"/>
    </source>
</evidence>
<evidence type="ECO:0000256" key="4">
    <source>
        <dbReference type="ARBA" id="ARBA00022679"/>
    </source>
</evidence>
<keyword evidence="4" id="KW-0808">Transferase</keyword>
<protein>
    <recommendedName>
        <fullName evidence="2">histidine kinase</fullName>
        <ecNumber evidence="2">2.7.13.3</ecNumber>
    </recommendedName>
</protein>
<dbReference type="PANTHER" id="PTHR43711">
    <property type="entry name" value="TWO-COMPONENT HISTIDINE KINASE"/>
    <property type="match status" value="1"/>
</dbReference>
<evidence type="ECO:0000313" key="9">
    <source>
        <dbReference type="Proteomes" id="UP000464314"/>
    </source>
</evidence>
<organism evidence="8 9">
    <name type="scientific">Anaerocolumna sedimenticola</name>
    <dbReference type="NCBI Taxonomy" id="2696063"/>
    <lineage>
        <taxon>Bacteria</taxon>
        <taxon>Bacillati</taxon>
        <taxon>Bacillota</taxon>
        <taxon>Clostridia</taxon>
        <taxon>Lachnospirales</taxon>
        <taxon>Lachnospiraceae</taxon>
        <taxon>Anaerocolumna</taxon>
    </lineage>
</organism>
<dbReference type="InterPro" id="IPR036097">
    <property type="entry name" value="HisK_dim/P_sf"/>
</dbReference>